<evidence type="ECO:0000256" key="2">
    <source>
        <dbReference type="ARBA" id="ARBA00023157"/>
    </source>
</evidence>
<evidence type="ECO:0000256" key="3">
    <source>
        <dbReference type="SAM" id="Phobius"/>
    </source>
</evidence>
<keyword evidence="2" id="KW-1015">Disulfide bond</keyword>
<dbReference type="InterPro" id="IPR016187">
    <property type="entry name" value="CTDL_fold"/>
</dbReference>
<dbReference type="PROSITE" id="PS50041">
    <property type="entry name" value="C_TYPE_LECTIN_2"/>
    <property type="match status" value="1"/>
</dbReference>
<evidence type="ECO:0000313" key="6">
    <source>
        <dbReference type="RefSeq" id="XP_054851171.1"/>
    </source>
</evidence>
<dbReference type="GO" id="GO:0030246">
    <property type="term" value="F:carbohydrate binding"/>
    <property type="evidence" value="ECO:0007669"/>
    <property type="project" value="UniProtKB-KW"/>
</dbReference>
<dbReference type="SUPFAM" id="SSF56436">
    <property type="entry name" value="C-type lectin-like"/>
    <property type="match status" value="1"/>
</dbReference>
<feature type="domain" description="C-type lectin" evidence="4">
    <location>
        <begin position="174"/>
        <end position="291"/>
    </location>
</feature>
<dbReference type="InterPro" id="IPR050111">
    <property type="entry name" value="C-type_lectin/snaclec_domain"/>
</dbReference>
<dbReference type="AlphaFoldDB" id="A0AA97K9R7"/>
<dbReference type="InterPro" id="IPR001304">
    <property type="entry name" value="C-type_lectin-like"/>
</dbReference>
<dbReference type="Gene3D" id="3.10.100.10">
    <property type="entry name" value="Mannose-Binding Protein A, subunit A"/>
    <property type="match status" value="1"/>
</dbReference>
<name>A0AA97K9R7_EUBMA</name>
<keyword evidence="3" id="KW-0472">Membrane</keyword>
<dbReference type="SMART" id="SM00034">
    <property type="entry name" value="CLECT"/>
    <property type="match status" value="1"/>
</dbReference>
<protein>
    <submittedName>
        <fullName evidence="6">Asialoglycoprotein receptor 1-like</fullName>
    </submittedName>
</protein>
<evidence type="ECO:0000313" key="5">
    <source>
        <dbReference type="Proteomes" id="UP001190640"/>
    </source>
</evidence>
<keyword evidence="5" id="KW-1185">Reference proteome</keyword>
<dbReference type="Proteomes" id="UP001190640">
    <property type="component" value="Chromosome 12"/>
</dbReference>
<accession>A0AA97K9R7</accession>
<dbReference type="Pfam" id="PF03954">
    <property type="entry name" value="Lectin_N"/>
    <property type="match status" value="1"/>
</dbReference>
<dbReference type="CDD" id="cd03590">
    <property type="entry name" value="CLECT_DC-SIGN_like"/>
    <property type="match status" value="1"/>
</dbReference>
<reference evidence="6" key="1">
    <citation type="submission" date="2025-08" db="UniProtKB">
        <authorList>
            <consortium name="RefSeq"/>
        </authorList>
    </citation>
    <scope>IDENTIFICATION</scope>
    <source>
        <tissue evidence="6">Blood</tissue>
    </source>
</reference>
<dbReference type="InterPro" id="IPR016186">
    <property type="entry name" value="C-type_lectin-like/link_sf"/>
</dbReference>
<dbReference type="RefSeq" id="XP_054851171.1">
    <property type="nucleotide sequence ID" value="XM_054995196.1"/>
</dbReference>
<dbReference type="PROSITE" id="PS00615">
    <property type="entry name" value="C_TYPE_LECTIN_1"/>
    <property type="match status" value="1"/>
</dbReference>
<dbReference type="PANTHER" id="PTHR22803">
    <property type="entry name" value="MANNOSE, PHOSPHOLIPASE, LECTIN RECEPTOR RELATED"/>
    <property type="match status" value="1"/>
</dbReference>
<dbReference type="KEGG" id="emc:129340408"/>
<organism evidence="5 6">
    <name type="scientific">Eublepharis macularius</name>
    <name type="common">Leopard gecko</name>
    <name type="synonym">Cyrtodactylus macularius</name>
    <dbReference type="NCBI Taxonomy" id="481883"/>
    <lineage>
        <taxon>Eukaryota</taxon>
        <taxon>Metazoa</taxon>
        <taxon>Chordata</taxon>
        <taxon>Craniata</taxon>
        <taxon>Vertebrata</taxon>
        <taxon>Euteleostomi</taxon>
        <taxon>Lepidosauria</taxon>
        <taxon>Squamata</taxon>
        <taxon>Bifurcata</taxon>
        <taxon>Gekkota</taxon>
        <taxon>Eublepharidae</taxon>
        <taxon>Eublepharinae</taxon>
        <taxon>Eublepharis</taxon>
    </lineage>
</organism>
<sequence>MATSFVNSSASEPEPMVSQDYQDFKSLDEADEGGKPLGRAPHSAWQRICPTNRLLLLLMGLCIVLSILVLTLGIKGAQLGTDQQQTWESLRSFNKTISVGLTSVRRKRNSTGSKLATLEQTLSRESNETERVKIRLESLLQILEQDSNTLRCQVVEVKSNGSKSGCCPKGWVVNQKSCYWMSHSQRSWPEAKRDCEGKDSHLVIINSPDERQFVNERRRSAFMWIGLTDSSGSWKWVDGTGYTVQAEDWGEGQPDHWYGHGLGGGEDCVHTFPDGLWNDNHCSRSFAWMCEQELRV</sequence>
<gene>
    <name evidence="6" type="primary">LOC129340408</name>
</gene>
<feature type="transmembrane region" description="Helical" evidence="3">
    <location>
        <begin position="54"/>
        <end position="74"/>
    </location>
</feature>
<keyword evidence="3" id="KW-0812">Transmembrane</keyword>
<proteinExistence type="predicted"/>
<dbReference type="Pfam" id="PF00059">
    <property type="entry name" value="Lectin_C"/>
    <property type="match status" value="1"/>
</dbReference>
<dbReference type="GeneID" id="129340408"/>
<evidence type="ECO:0000259" key="4">
    <source>
        <dbReference type="PROSITE" id="PS50041"/>
    </source>
</evidence>
<evidence type="ECO:0000256" key="1">
    <source>
        <dbReference type="ARBA" id="ARBA00022734"/>
    </source>
</evidence>
<dbReference type="InterPro" id="IPR018378">
    <property type="entry name" value="C-type_lectin_CS"/>
</dbReference>
<keyword evidence="1" id="KW-0430">Lectin</keyword>
<keyword evidence="3" id="KW-1133">Transmembrane helix</keyword>
<dbReference type="InterPro" id="IPR033989">
    <property type="entry name" value="CD209-like_CTLD"/>
</dbReference>